<dbReference type="PANTHER" id="PTHR30273">
    <property type="entry name" value="PERIPLASMIC SIGNAL SENSOR AND SIGMA FACTOR ACTIVATOR FECR-RELATED"/>
    <property type="match status" value="1"/>
</dbReference>
<dbReference type="AlphaFoldDB" id="A0A412TT45"/>
<dbReference type="InterPro" id="IPR006860">
    <property type="entry name" value="FecR"/>
</dbReference>
<evidence type="ECO:0000259" key="2">
    <source>
        <dbReference type="Pfam" id="PF04773"/>
    </source>
</evidence>
<dbReference type="Pfam" id="PF04773">
    <property type="entry name" value="FecR"/>
    <property type="match status" value="1"/>
</dbReference>
<feature type="domain" description="Protein FecR C-terminal" evidence="3">
    <location>
        <begin position="310"/>
        <end position="378"/>
    </location>
</feature>
<dbReference type="Gene3D" id="3.55.50.30">
    <property type="match status" value="1"/>
</dbReference>
<feature type="domain" description="FecR protein" evidence="2">
    <location>
        <begin position="173"/>
        <end position="267"/>
    </location>
</feature>
<dbReference type="InterPro" id="IPR012373">
    <property type="entry name" value="Ferrdict_sens_TM"/>
</dbReference>
<dbReference type="RefSeq" id="WP_118160208.1">
    <property type="nucleotide sequence ID" value="NZ_QRYC01000007.1"/>
</dbReference>
<keyword evidence="1" id="KW-0812">Transmembrane</keyword>
<name>A0A412TT45_9BACT</name>
<protein>
    <submittedName>
        <fullName evidence="4">DUF4974 domain-containing protein</fullName>
    </submittedName>
</protein>
<reference evidence="4 5" key="1">
    <citation type="submission" date="2018-08" db="EMBL/GenBank/DDBJ databases">
        <title>A genome reference for cultivated species of the human gut microbiota.</title>
        <authorList>
            <person name="Zou Y."/>
            <person name="Xue W."/>
            <person name="Luo G."/>
        </authorList>
    </citation>
    <scope>NUCLEOTIDE SEQUENCE [LARGE SCALE GENOMIC DNA]</scope>
    <source>
        <strain evidence="4 5">AF16-14</strain>
    </source>
</reference>
<keyword evidence="1" id="KW-0472">Membrane</keyword>
<proteinExistence type="predicted"/>
<dbReference type="EMBL" id="QRYC01000007">
    <property type="protein sequence ID" value="RGU56986.1"/>
    <property type="molecule type" value="Genomic_DNA"/>
</dbReference>
<dbReference type="Pfam" id="PF16344">
    <property type="entry name" value="FecR_C"/>
    <property type="match status" value="1"/>
</dbReference>
<accession>A0A412TT45</accession>
<sequence>MVEQEEKRWLRALLEGEVEPGSEEWEQVCTDSAFTRVREKVGAVARLDFTQQEDEVEGMWRVLVDRRKKGLERRARGRKRLLRWISGTAAVVALGIGGWLSIRGVEREQVVVVGGRTVEGRTELVLPNGERRVLGDDKVRVVSDSCGEMRTENRTLIVELGGQETKKAEYYTLNVPYGEKYSIVLPDGTKVFLNAGTTLRYLDHFEGGSREVYLNGEAYLEVTKDAEHPFVVKTEEVEVKVLGTVFNVNAYPEGEWVRTTLVEGKVEAVCGGRLFVMEPGMQVAYSKGTGETEYKKVDTHLFTSWKDGYYEFEEMELGELMPLLGRWYAVGVDFEEPELKRLKFSGRLQRYETVADLVKMLEYTGDVVFEVKNDRILVRKR</sequence>
<keyword evidence="1" id="KW-1133">Transmembrane helix</keyword>
<dbReference type="PANTHER" id="PTHR30273:SF2">
    <property type="entry name" value="PROTEIN FECR"/>
    <property type="match status" value="1"/>
</dbReference>
<dbReference type="Proteomes" id="UP000284243">
    <property type="component" value="Unassembled WGS sequence"/>
</dbReference>
<evidence type="ECO:0000256" key="1">
    <source>
        <dbReference type="SAM" id="Phobius"/>
    </source>
</evidence>
<gene>
    <name evidence="4" type="ORF">DWW57_07280</name>
</gene>
<evidence type="ECO:0000259" key="3">
    <source>
        <dbReference type="Pfam" id="PF16344"/>
    </source>
</evidence>
<dbReference type="FunFam" id="2.60.120.1440:FF:000001">
    <property type="entry name" value="Putative anti-sigma factor"/>
    <property type="match status" value="1"/>
</dbReference>
<evidence type="ECO:0000313" key="5">
    <source>
        <dbReference type="Proteomes" id="UP000284243"/>
    </source>
</evidence>
<comment type="caution">
    <text evidence="4">The sequence shown here is derived from an EMBL/GenBank/DDBJ whole genome shotgun (WGS) entry which is preliminary data.</text>
</comment>
<dbReference type="GO" id="GO:0016989">
    <property type="term" value="F:sigma factor antagonist activity"/>
    <property type="evidence" value="ECO:0007669"/>
    <property type="project" value="TreeGrafter"/>
</dbReference>
<dbReference type="InterPro" id="IPR032508">
    <property type="entry name" value="FecR_C"/>
</dbReference>
<evidence type="ECO:0000313" key="4">
    <source>
        <dbReference type="EMBL" id="RGU56986.1"/>
    </source>
</evidence>
<dbReference type="PIRSF" id="PIRSF018266">
    <property type="entry name" value="FecR"/>
    <property type="match status" value="1"/>
</dbReference>
<feature type="transmembrane region" description="Helical" evidence="1">
    <location>
        <begin position="81"/>
        <end position="102"/>
    </location>
</feature>
<organism evidence="4 5">
    <name type="scientific">Odoribacter splanchnicus</name>
    <dbReference type="NCBI Taxonomy" id="28118"/>
    <lineage>
        <taxon>Bacteria</taxon>
        <taxon>Pseudomonadati</taxon>
        <taxon>Bacteroidota</taxon>
        <taxon>Bacteroidia</taxon>
        <taxon>Bacteroidales</taxon>
        <taxon>Odoribacteraceae</taxon>
        <taxon>Odoribacter</taxon>
    </lineage>
</organism>
<dbReference type="Gene3D" id="2.60.120.1440">
    <property type="match status" value="1"/>
</dbReference>